<keyword evidence="10 13" id="KW-0411">Iron-sulfur</keyword>
<dbReference type="InterPro" id="IPR011604">
    <property type="entry name" value="PDDEXK-like_dom_sf"/>
</dbReference>
<evidence type="ECO:0000256" key="9">
    <source>
        <dbReference type="ARBA" id="ARBA00023004"/>
    </source>
</evidence>
<evidence type="ECO:0000256" key="2">
    <source>
        <dbReference type="ARBA" id="ARBA00009189"/>
    </source>
</evidence>
<evidence type="ECO:0000256" key="3">
    <source>
        <dbReference type="ARBA" id="ARBA00012768"/>
    </source>
</evidence>
<evidence type="ECO:0000256" key="1">
    <source>
        <dbReference type="ARBA" id="ARBA00001966"/>
    </source>
</evidence>
<dbReference type="EC" id="3.1.12.1" evidence="3 13"/>
<comment type="caution">
    <text evidence="15">The sequence shown here is derived from an EMBL/GenBank/DDBJ whole genome shotgun (WGS) entry which is preliminary data.</text>
</comment>
<dbReference type="STRING" id="326475.AWB66_03953"/>
<evidence type="ECO:0000256" key="12">
    <source>
        <dbReference type="ARBA" id="ARBA00023211"/>
    </source>
</evidence>
<evidence type="ECO:0000256" key="7">
    <source>
        <dbReference type="ARBA" id="ARBA00022801"/>
    </source>
</evidence>
<dbReference type="GO" id="GO:0046872">
    <property type="term" value="F:metal ion binding"/>
    <property type="evidence" value="ECO:0007669"/>
    <property type="project" value="UniProtKB-KW"/>
</dbReference>
<evidence type="ECO:0000256" key="13">
    <source>
        <dbReference type="RuleBase" id="RU365022"/>
    </source>
</evidence>
<comment type="function">
    <text evidence="13">CRISPR (clustered regularly interspaced short palindromic repeat) is an adaptive immune system that provides protection against mobile genetic elements (viruses, transposable elements and conjugative plasmids). CRISPR clusters contain sequences complementary to antecedent mobile elements and target invading nucleic acids. CRISPR clusters are transcribed and processed into CRISPR RNA (crRNA).</text>
</comment>
<keyword evidence="11 13" id="KW-0051">Antiviral defense</keyword>
<evidence type="ECO:0000256" key="8">
    <source>
        <dbReference type="ARBA" id="ARBA00022839"/>
    </source>
</evidence>
<dbReference type="Gene3D" id="3.90.320.10">
    <property type="match status" value="1"/>
</dbReference>
<keyword evidence="12 13" id="KW-0464">Manganese</keyword>
<evidence type="ECO:0000256" key="4">
    <source>
        <dbReference type="ARBA" id="ARBA00020049"/>
    </source>
</evidence>
<dbReference type="CDD" id="cd09637">
    <property type="entry name" value="Cas4_I-A_I-B_I-C_I-D_II-B"/>
    <property type="match status" value="1"/>
</dbReference>
<dbReference type="Proteomes" id="UP000054717">
    <property type="component" value="Unassembled WGS sequence"/>
</dbReference>
<keyword evidence="5 13" id="KW-0540">Nuclease</keyword>
<sequence>MTDGASVDEATIPLSALQHFLHCPRQCALIHVERIWTENVYTAEGRVLHERADTPRTAGRHGVRTVTAMPLSNPGLGLVGVADVVEFHQPDDGSRERAYPVEYKRGRPKAHRADEVQLCAQALCLESMLGQPIDEGALFYGTTRRRRILSFDAKLRHLTLATIEAVRALMRNARTPPARYEARRCDACSLIDDCRPRTLSRHASAKTWFDAQLETDPCDGS</sequence>
<comment type="similarity">
    <text evidence="2 13">Belongs to the CRISPR-associated exonuclease Cas4 family.</text>
</comment>
<accession>A0A158J836</accession>
<evidence type="ECO:0000256" key="10">
    <source>
        <dbReference type="ARBA" id="ARBA00023014"/>
    </source>
</evidence>
<evidence type="ECO:0000256" key="6">
    <source>
        <dbReference type="ARBA" id="ARBA00022723"/>
    </source>
</evidence>
<evidence type="ECO:0000259" key="14">
    <source>
        <dbReference type="Pfam" id="PF01930"/>
    </source>
</evidence>
<dbReference type="Pfam" id="PF01930">
    <property type="entry name" value="Cas_Cas4"/>
    <property type="match status" value="1"/>
</dbReference>
<dbReference type="RefSeq" id="WP_087631868.1">
    <property type="nucleotide sequence ID" value="NZ_FCNZ02000015.1"/>
</dbReference>
<evidence type="ECO:0000313" key="15">
    <source>
        <dbReference type="EMBL" id="SAL65034.1"/>
    </source>
</evidence>
<dbReference type="InterPro" id="IPR013343">
    <property type="entry name" value="CRISPR-assoc_prot_Cas4"/>
</dbReference>
<evidence type="ECO:0000256" key="5">
    <source>
        <dbReference type="ARBA" id="ARBA00022722"/>
    </source>
</evidence>
<organism evidence="15 16">
    <name type="scientific">Caballeronia telluris</name>
    <dbReference type="NCBI Taxonomy" id="326475"/>
    <lineage>
        <taxon>Bacteria</taxon>
        <taxon>Pseudomonadati</taxon>
        <taxon>Pseudomonadota</taxon>
        <taxon>Betaproteobacteria</taxon>
        <taxon>Burkholderiales</taxon>
        <taxon>Burkholderiaceae</taxon>
        <taxon>Caballeronia</taxon>
    </lineage>
</organism>
<protein>
    <recommendedName>
        <fullName evidence="4 13">CRISPR-associated exonuclease Cas4</fullName>
        <ecNumber evidence="3 13">3.1.12.1</ecNumber>
    </recommendedName>
</protein>
<dbReference type="GO" id="GO:0051607">
    <property type="term" value="P:defense response to virus"/>
    <property type="evidence" value="ECO:0007669"/>
    <property type="project" value="UniProtKB-KW"/>
</dbReference>
<comment type="cofactor">
    <cofactor evidence="13">
        <name>Mg(2+)</name>
        <dbReference type="ChEBI" id="CHEBI:18420"/>
    </cofactor>
    <cofactor evidence="13">
        <name>Mn(2+)</name>
        <dbReference type="ChEBI" id="CHEBI:29035"/>
    </cofactor>
    <text evidence="13">Mg(2+) or Mn(2+) required for ssDNA cleavage activity.</text>
</comment>
<dbReference type="AlphaFoldDB" id="A0A158J836"/>
<dbReference type="PANTHER" id="PTHR36531:SF6">
    <property type="entry name" value="DNA REPLICATION ATP-DEPENDENT HELICASE_NUCLEASE DNA2"/>
    <property type="match status" value="1"/>
</dbReference>
<dbReference type="PANTHER" id="PTHR36531">
    <property type="entry name" value="CRISPR-ASSOCIATED EXONUCLEASE CAS4"/>
    <property type="match status" value="1"/>
</dbReference>
<dbReference type="InterPro" id="IPR022765">
    <property type="entry name" value="Dna2/Cas4_DUF83"/>
</dbReference>
<name>A0A158J836_9BURK</name>
<comment type="cofactor">
    <cofactor evidence="1">
        <name>[4Fe-4S] cluster</name>
        <dbReference type="ChEBI" id="CHEBI:49883"/>
    </cofactor>
</comment>
<reference evidence="15" key="1">
    <citation type="submission" date="2016-01" db="EMBL/GenBank/DDBJ databases">
        <authorList>
            <person name="Peeters Charlotte."/>
        </authorList>
    </citation>
    <scope>NUCLEOTIDE SEQUENCE</scope>
    <source>
        <strain evidence="15">LMG 22936</strain>
    </source>
</reference>
<keyword evidence="7 13" id="KW-0378">Hydrolase</keyword>
<keyword evidence="6 13" id="KW-0479">Metal-binding</keyword>
<gene>
    <name evidence="15" type="ORF">AWB66_03953</name>
</gene>
<keyword evidence="8 13" id="KW-0269">Exonuclease</keyword>
<proteinExistence type="inferred from homology"/>
<feature type="domain" description="DUF83" evidence="14">
    <location>
        <begin position="15"/>
        <end position="194"/>
    </location>
</feature>
<dbReference type="GO" id="GO:0051536">
    <property type="term" value="F:iron-sulfur cluster binding"/>
    <property type="evidence" value="ECO:0007669"/>
    <property type="project" value="UniProtKB-KW"/>
</dbReference>
<evidence type="ECO:0000313" key="16">
    <source>
        <dbReference type="Proteomes" id="UP000054717"/>
    </source>
</evidence>
<comment type="cofactor">
    <cofactor evidence="13">
        <name>iron-sulfur cluster</name>
        <dbReference type="ChEBI" id="CHEBI:30408"/>
    </cofactor>
</comment>
<dbReference type="NCBIfam" id="TIGR00372">
    <property type="entry name" value="cas4"/>
    <property type="match status" value="1"/>
</dbReference>
<dbReference type="InterPro" id="IPR051827">
    <property type="entry name" value="Cas4_exonuclease"/>
</dbReference>
<dbReference type="EMBL" id="FCNZ02000015">
    <property type="protein sequence ID" value="SAL65034.1"/>
    <property type="molecule type" value="Genomic_DNA"/>
</dbReference>
<keyword evidence="16" id="KW-1185">Reference proteome</keyword>
<keyword evidence="9 13" id="KW-0408">Iron</keyword>
<evidence type="ECO:0000256" key="11">
    <source>
        <dbReference type="ARBA" id="ARBA00023118"/>
    </source>
</evidence>
<dbReference type="GO" id="GO:0004527">
    <property type="term" value="F:exonuclease activity"/>
    <property type="evidence" value="ECO:0007669"/>
    <property type="project" value="UniProtKB-KW"/>
</dbReference>